<dbReference type="InterPro" id="IPR052715">
    <property type="entry name" value="RAYT_transposase"/>
</dbReference>
<dbReference type="RefSeq" id="WP_377169813.1">
    <property type="nucleotide sequence ID" value="NZ_JBHSMQ010000008.1"/>
</dbReference>
<reference evidence="3" key="1">
    <citation type="journal article" date="2019" name="Int. J. Syst. Evol. Microbiol.">
        <title>The Global Catalogue of Microorganisms (GCM) 10K type strain sequencing project: providing services to taxonomists for standard genome sequencing and annotation.</title>
        <authorList>
            <consortium name="The Broad Institute Genomics Platform"/>
            <consortium name="The Broad Institute Genome Sequencing Center for Infectious Disease"/>
            <person name="Wu L."/>
            <person name="Ma J."/>
        </authorList>
    </citation>
    <scope>NUCLEOTIDE SEQUENCE [LARGE SCALE GENOMIC DNA]</scope>
    <source>
        <strain evidence="3">CGMCC 4.1469</strain>
    </source>
</reference>
<dbReference type="NCBIfam" id="NF047646">
    <property type="entry name" value="REP_Tyr_transpos"/>
    <property type="match status" value="1"/>
</dbReference>
<dbReference type="SMART" id="SM01321">
    <property type="entry name" value="Y1_Tnp"/>
    <property type="match status" value="1"/>
</dbReference>
<sequence length="224" mass="26743">MSEAPHSRRTGVPFRPEMRRVIEQQRETSPKLTREEKIQGFYGWHERGYLPHRDEPGLTQFVTFRLADSFPAALQDEWEKLLKIEDDRERRIQLEDWLDLGHGSCHLRDERLAQMVADALHRFDGTRYHLLAWTIMPNHVHVLFEVSDIPMRKILHQWKGATARAANASRGLHSPFWQKDYWDTYMRDPDHQDRTIRYIRNNPVKAGLVSDWKAWPWTYVCEET</sequence>
<gene>
    <name evidence="2" type="ORF">ACFQDI_19145</name>
</gene>
<name>A0ABW0KX36_9BACT</name>
<dbReference type="PANTHER" id="PTHR36966:SF1">
    <property type="entry name" value="REP-ASSOCIATED TYROSINE TRANSPOSASE"/>
    <property type="match status" value="1"/>
</dbReference>
<dbReference type="Pfam" id="PF01797">
    <property type="entry name" value="Y1_Tnp"/>
    <property type="match status" value="1"/>
</dbReference>
<dbReference type="InterPro" id="IPR002686">
    <property type="entry name" value="Transposase_17"/>
</dbReference>
<dbReference type="InterPro" id="IPR036515">
    <property type="entry name" value="Transposase_17_sf"/>
</dbReference>
<dbReference type="PANTHER" id="PTHR36966">
    <property type="entry name" value="REP-ASSOCIATED TYROSINE TRANSPOSASE"/>
    <property type="match status" value="1"/>
</dbReference>
<accession>A0ABW0KX36</accession>
<evidence type="ECO:0000259" key="1">
    <source>
        <dbReference type="SMART" id="SM01321"/>
    </source>
</evidence>
<dbReference type="Proteomes" id="UP001596052">
    <property type="component" value="Unassembled WGS sequence"/>
</dbReference>
<evidence type="ECO:0000313" key="2">
    <source>
        <dbReference type="EMBL" id="MFC5456991.1"/>
    </source>
</evidence>
<keyword evidence="3" id="KW-1185">Reference proteome</keyword>
<dbReference type="SUPFAM" id="SSF143422">
    <property type="entry name" value="Transposase IS200-like"/>
    <property type="match status" value="1"/>
</dbReference>
<dbReference type="Gene3D" id="3.30.70.1290">
    <property type="entry name" value="Transposase IS200-like"/>
    <property type="match status" value="1"/>
</dbReference>
<evidence type="ECO:0000313" key="3">
    <source>
        <dbReference type="Proteomes" id="UP001596052"/>
    </source>
</evidence>
<protein>
    <submittedName>
        <fullName evidence="2">Transposase</fullName>
    </submittedName>
</protein>
<dbReference type="EMBL" id="JBHSMQ010000008">
    <property type="protein sequence ID" value="MFC5456991.1"/>
    <property type="molecule type" value="Genomic_DNA"/>
</dbReference>
<proteinExistence type="predicted"/>
<comment type="caution">
    <text evidence="2">The sequence shown here is derived from an EMBL/GenBank/DDBJ whole genome shotgun (WGS) entry which is preliminary data.</text>
</comment>
<organism evidence="2 3">
    <name type="scientific">Prosthecobacter fluviatilis</name>
    <dbReference type="NCBI Taxonomy" id="445931"/>
    <lineage>
        <taxon>Bacteria</taxon>
        <taxon>Pseudomonadati</taxon>
        <taxon>Verrucomicrobiota</taxon>
        <taxon>Verrucomicrobiia</taxon>
        <taxon>Verrucomicrobiales</taxon>
        <taxon>Verrucomicrobiaceae</taxon>
        <taxon>Prosthecobacter</taxon>
    </lineage>
</organism>
<feature type="domain" description="Transposase IS200-like" evidence="1">
    <location>
        <begin position="55"/>
        <end position="202"/>
    </location>
</feature>